<protein>
    <submittedName>
        <fullName evidence="1">Ubiquitin related modifier 1</fullName>
    </submittedName>
</protein>
<dbReference type="Proteomes" id="UP000749293">
    <property type="component" value="Unassembled WGS sequence"/>
</dbReference>
<evidence type="ECO:0000313" key="2">
    <source>
        <dbReference type="Proteomes" id="UP000749293"/>
    </source>
</evidence>
<dbReference type="OrthoDB" id="10248987at2759"/>
<dbReference type="EMBL" id="JAANYQ010000016">
    <property type="protein sequence ID" value="KAF4120516.1"/>
    <property type="molecule type" value="Genomic_DNA"/>
</dbReference>
<comment type="caution">
    <text evidence="1">The sequence shown here is derived from an EMBL/GenBank/DDBJ whole genome shotgun (WGS) entry which is preliminary data.</text>
</comment>
<dbReference type="GeneID" id="55969182"/>
<proteinExistence type="predicted"/>
<accession>A0A9P4YP27</accession>
<sequence length="70" mass="7692">MMAAVELTVGSHKATLDGGLEMLFSDQRRHDLHIPAKDGSGSPTTVGYLIDHLCDHQYCSMSSPPLCMWM</sequence>
<evidence type="ECO:0000313" key="1">
    <source>
        <dbReference type="EMBL" id="KAF4120516.1"/>
    </source>
</evidence>
<gene>
    <name evidence="1" type="ORF">GMORB2_2954</name>
</gene>
<keyword evidence="2" id="KW-1185">Reference proteome</keyword>
<organism evidence="1 2">
    <name type="scientific">Geosmithia morbida</name>
    <dbReference type="NCBI Taxonomy" id="1094350"/>
    <lineage>
        <taxon>Eukaryota</taxon>
        <taxon>Fungi</taxon>
        <taxon>Dikarya</taxon>
        <taxon>Ascomycota</taxon>
        <taxon>Pezizomycotina</taxon>
        <taxon>Sordariomycetes</taxon>
        <taxon>Hypocreomycetidae</taxon>
        <taxon>Hypocreales</taxon>
        <taxon>Bionectriaceae</taxon>
        <taxon>Geosmithia</taxon>
    </lineage>
</organism>
<name>A0A9P4YP27_9HYPO</name>
<dbReference type="RefSeq" id="XP_035319168.1">
    <property type="nucleotide sequence ID" value="XM_035464930.1"/>
</dbReference>
<dbReference type="AlphaFoldDB" id="A0A9P4YP27"/>
<reference evidence="1" key="1">
    <citation type="submission" date="2020-03" db="EMBL/GenBank/DDBJ databases">
        <title>Site-based positive gene gene selection in Geosmithia morbida across the United States reveals a broad range of putative effectors and factors for local host and environmental adapation.</title>
        <authorList>
            <person name="Onufrak A."/>
            <person name="Murdoch R.W."/>
            <person name="Gazis R."/>
            <person name="Huff M."/>
            <person name="Staton M."/>
            <person name="Klingeman W."/>
            <person name="Hadziabdic D."/>
        </authorList>
    </citation>
    <scope>NUCLEOTIDE SEQUENCE</scope>
    <source>
        <strain evidence="1">1262</strain>
    </source>
</reference>